<evidence type="ECO:0000313" key="3">
    <source>
        <dbReference type="Proteomes" id="UP000050761"/>
    </source>
</evidence>
<evidence type="ECO:0000313" key="2">
    <source>
        <dbReference type="EMBL" id="VDO82377.1"/>
    </source>
</evidence>
<name>A0A183FQ40_HELPZ</name>
<feature type="compositionally biased region" description="Polar residues" evidence="1">
    <location>
        <begin position="97"/>
        <end position="106"/>
    </location>
</feature>
<sequence length="106" mass="11402">MCCSLELVEDHCAGSRKVKAPSGERERAENAENSLPTGPGEGSALLSLVVGGNKMWSPRECAHTRTPPSLMRRRRTTARTSTLVGRPDDVTEGQRYAGSSTTARDS</sequence>
<dbReference type="AlphaFoldDB" id="A0A183FQ40"/>
<accession>A0A183FQ40</accession>
<feature type="region of interest" description="Disordered" evidence="1">
    <location>
        <begin position="58"/>
        <end position="106"/>
    </location>
</feature>
<accession>A0A3P7ZEA2</accession>
<reference evidence="4" key="2">
    <citation type="submission" date="2019-09" db="UniProtKB">
        <authorList>
            <consortium name="WormBaseParasite"/>
        </authorList>
    </citation>
    <scope>IDENTIFICATION</scope>
</reference>
<reference evidence="2 3" key="1">
    <citation type="submission" date="2018-11" db="EMBL/GenBank/DDBJ databases">
        <authorList>
            <consortium name="Pathogen Informatics"/>
        </authorList>
    </citation>
    <scope>NUCLEOTIDE SEQUENCE [LARGE SCALE GENOMIC DNA]</scope>
</reference>
<organism evidence="3 4">
    <name type="scientific">Heligmosomoides polygyrus</name>
    <name type="common">Parasitic roundworm</name>
    <dbReference type="NCBI Taxonomy" id="6339"/>
    <lineage>
        <taxon>Eukaryota</taxon>
        <taxon>Metazoa</taxon>
        <taxon>Ecdysozoa</taxon>
        <taxon>Nematoda</taxon>
        <taxon>Chromadorea</taxon>
        <taxon>Rhabditida</taxon>
        <taxon>Rhabditina</taxon>
        <taxon>Rhabditomorpha</taxon>
        <taxon>Strongyloidea</taxon>
        <taxon>Heligmosomidae</taxon>
        <taxon>Heligmosomoides</taxon>
    </lineage>
</organism>
<dbReference type="EMBL" id="UZAH01026557">
    <property type="protein sequence ID" value="VDO82377.1"/>
    <property type="molecule type" value="Genomic_DNA"/>
</dbReference>
<feature type="region of interest" description="Disordered" evidence="1">
    <location>
        <begin position="13"/>
        <end position="44"/>
    </location>
</feature>
<evidence type="ECO:0000256" key="1">
    <source>
        <dbReference type="SAM" id="MobiDB-lite"/>
    </source>
</evidence>
<keyword evidence="3" id="KW-1185">Reference proteome</keyword>
<evidence type="ECO:0000313" key="4">
    <source>
        <dbReference type="WBParaSite" id="HPBE_0000981501-mRNA-1"/>
    </source>
</evidence>
<gene>
    <name evidence="2" type="ORF">HPBE_LOCUS9816</name>
</gene>
<dbReference type="Proteomes" id="UP000050761">
    <property type="component" value="Unassembled WGS sequence"/>
</dbReference>
<proteinExistence type="predicted"/>
<dbReference type="WBParaSite" id="HPBE_0000981501-mRNA-1">
    <property type="protein sequence ID" value="HPBE_0000981501-mRNA-1"/>
    <property type="gene ID" value="HPBE_0000981501"/>
</dbReference>
<protein>
    <submittedName>
        <fullName evidence="2 4">Uncharacterized protein</fullName>
    </submittedName>
</protein>